<accession>A0A218ML46</accession>
<feature type="region of interest" description="Disordered" evidence="1">
    <location>
        <begin position="595"/>
        <end position="616"/>
    </location>
</feature>
<reference evidence="2" key="1">
    <citation type="submission" date="2016-10" db="EMBL/GenBank/DDBJ databases">
        <authorList>
            <person name="Varghese N."/>
        </authorList>
    </citation>
    <scope>NUCLEOTIDE SEQUENCE</scope>
</reference>
<name>A0A218ML46_9VIRU</name>
<dbReference type="InterPro" id="IPR010823">
    <property type="entry name" value="Portal_Gp20"/>
</dbReference>
<evidence type="ECO:0000256" key="1">
    <source>
        <dbReference type="SAM" id="MobiDB-lite"/>
    </source>
</evidence>
<feature type="region of interest" description="Disordered" evidence="1">
    <location>
        <begin position="490"/>
        <end position="575"/>
    </location>
</feature>
<reference evidence="2" key="2">
    <citation type="journal article" date="2017" name="Nat. Commun.">
        <title>Single-virus genomics reveals hidden cosmopolitan and abundant viruses.</title>
        <authorList>
            <person name="Martinez-Hernandez F."/>
            <person name="Fornas O."/>
            <person name="Lluesma Gomez M."/>
            <person name="Bolduc B."/>
            <person name="de la Cruz Pena M.J."/>
            <person name="Martinez J.M."/>
            <person name="Anton J."/>
            <person name="Gasol J.M."/>
            <person name="Rosselli R."/>
            <person name="Rodriguez-Valera F."/>
            <person name="Sullivan M.B."/>
            <person name="Acinas S.G."/>
            <person name="Martinez-Garcia M."/>
        </authorList>
    </citation>
    <scope>NUCLEOTIDE SEQUENCE</scope>
</reference>
<dbReference type="Pfam" id="PF07230">
    <property type="entry name" value="Portal_T4"/>
    <property type="match status" value="1"/>
</dbReference>
<proteinExistence type="predicted"/>
<sequence length="616" mass="70861">MAQDISIFTRLKRLFSNDVIIRNVGGKQLKIMDTGRIQKYGNLATNSLYDRFTRMHKPVGSSLQYNPTLNYQSMRLQLYSDYEAMDHDPIIASALDIISDETTTRNEYGDVLKVNSSNENVRKVLHNLFYDVLNVEFNLATWVRNMCKYGDFYLKMEVSEKFGVYNVIPLSTYEVVREEGTDPDNPSYTRFTMDPNGLASGATNTIRRDQFTLENYEVAHFRLLTDSNYLPYGRSYLEPSRKVFKQLMLMEDAMLIHRIMRAPEKRIFYVNVGSIESSQIETFMKQTMNKMKKTPHIDQSTGDYNMKFNVQNMTEDFYIPVRNNDTSTRIDTTKGLDYDGTTDIEYLKNKMMAALKIPKPFLGYEEGVEGKSTLAGMDIRFARTVERVQRIVESELTKIALVHLYSQGFDDEDLIDFKLELTVPSIIYEQEKVELYTSKTAVAQQMIDSKIMSKDWVYENVFGLSPDQYNQQKEEILEDSMNTFRLNQLENEGNDPVESGISYGTPHDLASLYGNKRDKSVGPAQVPTGYDEKDPGRPVERPQRYQSDKSNFSRDPLGKTGLAPDKVEKLSDGNKVSTLEAAQLKKSLQKIRNKKQILKEENSKGMLSEKNIKPQE</sequence>
<organism evidence="2">
    <name type="scientific">uncultured virus</name>
    <dbReference type="NCBI Taxonomy" id="340016"/>
    <lineage>
        <taxon>Viruses</taxon>
        <taxon>environmental samples</taxon>
    </lineage>
</organism>
<dbReference type="EMBL" id="KY052811">
    <property type="protein sequence ID" value="ASF00015.1"/>
    <property type="molecule type" value="Genomic_DNA"/>
</dbReference>
<evidence type="ECO:0000313" key="2">
    <source>
        <dbReference type="EMBL" id="ASF00015.1"/>
    </source>
</evidence>
<protein>
    <submittedName>
        <fullName evidence="2">Putative portal vertex protein</fullName>
    </submittedName>
</protein>
<feature type="compositionally biased region" description="Basic and acidic residues" evidence="1">
    <location>
        <begin position="530"/>
        <end position="547"/>
    </location>
</feature>